<evidence type="ECO:0000256" key="3">
    <source>
        <dbReference type="ARBA" id="ARBA00022801"/>
    </source>
</evidence>
<evidence type="ECO:0000256" key="2">
    <source>
        <dbReference type="ARBA" id="ARBA00022670"/>
    </source>
</evidence>
<organism evidence="7 8">
    <name type="scientific">Rotaria socialis</name>
    <dbReference type="NCBI Taxonomy" id="392032"/>
    <lineage>
        <taxon>Eukaryota</taxon>
        <taxon>Metazoa</taxon>
        <taxon>Spiralia</taxon>
        <taxon>Gnathifera</taxon>
        <taxon>Rotifera</taxon>
        <taxon>Eurotatoria</taxon>
        <taxon>Bdelloidea</taxon>
        <taxon>Philodinida</taxon>
        <taxon>Philodinidae</taxon>
        <taxon>Rotaria</taxon>
    </lineage>
</organism>
<protein>
    <recommendedName>
        <fullName evidence="6">Ubiquitin-like protease family profile domain-containing protein</fullName>
    </recommendedName>
</protein>
<sequence length="459" mass="52613">MKHRAARRRTFPQVRETINVMTSKAVPHHKINRSYRPSSLQEQNMEKQQKRFDTVNQMLEKVSSKPVNTNLNQNNSNISTQNGIDEDVDESEGMSQQPNSWSRWLYFPSLFADIPRRCISSIMTKKTALFKNSLLRTAKRALYSLRFPLLSSNTGLVSIVGYLKAKPIKFQTLDELLKNFPSVRAALYKKRTATSAATSTETITSHLSSLQITSQSTLSPIQSTKSAWRTRRTYALIGNELSLVQSILVGDENESFGSIGDQPITRKDIRTLRGLTWLNDEVVNFYLALVARESGTPGNLRVYAFSTFFCSKLTKDGPTHTSWDRWMRRANITLFDYDLILIPIHQGNHWALTTIDFRSRCIGYYDSLGSTDDMCLGRIYAFVEHMYATKRQISPMPDGWRVQAMHMIPEQANGSDCGVFACQFGKYLAREWPLDFTQAQMPQFRLQMIYEIYTKQLIV</sequence>
<dbReference type="GO" id="GO:0016926">
    <property type="term" value="P:protein desumoylation"/>
    <property type="evidence" value="ECO:0007669"/>
    <property type="project" value="TreeGrafter"/>
</dbReference>
<dbReference type="AlphaFoldDB" id="A0A818P8Q0"/>
<reference evidence="7" key="1">
    <citation type="submission" date="2021-02" db="EMBL/GenBank/DDBJ databases">
        <authorList>
            <person name="Nowell W R."/>
        </authorList>
    </citation>
    <scope>NUCLEOTIDE SEQUENCE</scope>
</reference>
<keyword evidence="3" id="KW-0378">Hydrolase</keyword>
<name>A0A818P8Q0_9BILA</name>
<keyword evidence="2" id="KW-0645">Protease</keyword>
<evidence type="ECO:0000256" key="4">
    <source>
        <dbReference type="ARBA" id="ARBA00022807"/>
    </source>
</evidence>
<dbReference type="Gene3D" id="3.40.395.10">
    <property type="entry name" value="Adenoviral Proteinase, Chain A"/>
    <property type="match status" value="1"/>
</dbReference>
<feature type="domain" description="Ubiquitin-like protease family profile" evidence="6">
    <location>
        <begin position="262"/>
        <end position="428"/>
    </location>
</feature>
<comment type="caution">
    <text evidence="7">The sequence shown here is derived from an EMBL/GenBank/DDBJ whole genome shotgun (WGS) entry which is preliminary data.</text>
</comment>
<dbReference type="Proteomes" id="UP000663865">
    <property type="component" value="Unassembled WGS sequence"/>
</dbReference>
<proteinExistence type="inferred from homology"/>
<dbReference type="PROSITE" id="PS50600">
    <property type="entry name" value="ULP_PROTEASE"/>
    <property type="match status" value="1"/>
</dbReference>
<dbReference type="Pfam" id="PF02902">
    <property type="entry name" value="Peptidase_C48"/>
    <property type="match status" value="1"/>
</dbReference>
<dbReference type="GO" id="GO:0006508">
    <property type="term" value="P:proteolysis"/>
    <property type="evidence" value="ECO:0007669"/>
    <property type="project" value="UniProtKB-KW"/>
</dbReference>
<feature type="compositionally biased region" description="Low complexity" evidence="5">
    <location>
        <begin position="68"/>
        <end position="82"/>
    </location>
</feature>
<evidence type="ECO:0000313" key="7">
    <source>
        <dbReference type="EMBL" id="CAF3618601.1"/>
    </source>
</evidence>
<evidence type="ECO:0000256" key="5">
    <source>
        <dbReference type="SAM" id="MobiDB-lite"/>
    </source>
</evidence>
<feature type="region of interest" description="Disordered" evidence="5">
    <location>
        <begin position="67"/>
        <end position="96"/>
    </location>
</feature>
<comment type="similarity">
    <text evidence="1">Belongs to the peptidase C48 family.</text>
</comment>
<dbReference type="InterPro" id="IPR038765">
    <property type="entry name" value="Papain-like_cys_pep_sf"/>
</dbReference>
<keyword evidence="4" id="KW-0788">Thiol protease</keyword>
<evidence type="ECO:0000259" key="6">
    <source>
        <dbReference type="PROSITE" id="PS50600"/>
    </source>
</evidence>
<evidence type="ECO:0000313" key="8">
    <source>
        <dbReference type="Proteomes" id="UP000663865"/>
    </source>
</evidence>
<dbReference type="SUPFAM" id="SSF54001">
    <property type="entry name" value="Cysteine proteinases"/>
    <property type="match status" value="1"/>
</dbReference>
<gene>
    <name evidence="7" type="ORF">KIK155_LOCUS21796</name>
</gene>
<dbReference type="InterPro" id="IPR003653">
    <property type="entry name" value="Peptidase_C48_C"/>
</dbReference>
<dbReference type="GO" id="GO:0016929">
    <property type="term" value="F:deSUMOylase activity"/>
    <property type="evidence" value="ECO:0007669"/>
    <property type="project" value="TreeGrafter"/>
</dbReference>
<dbReference type="GO" id="GO:0005634">
    <property type="term" value="C:nucleus"/>
    <property type="evidence" value="ECO:0007669"/>
    <property type="project" value="TreeGrafter"/>
</dbReference>
<evidence type="ECO:0000256" key="1">
    <source>
        <dbReference type="ARBA" id="ARBA00005234"/>
    </source>
</evidence>
<dbReference type="PANTHER" id="PTHR12606">
    <property type="entry name" value="SENTRIN/SUMO-SPECIFIC PROTEASE"/>
    <property type="match status" value="1"/>
</dbReference>
<accession>A0A818P8Q0</accession>
<dbReference type="PANTHER" id="PTHR12606:SF11">
    <property type="entry name" value="SENTRIN-SPECIFIC PROTEASE 2"/>
    <property type="match status" value="1"/>
</dbReference>
<dbReference type="EMBL" id="CAJNYV010003861">
    <property type="protein sequence ID" value="CAF3618601.1"/>
    <property type="molecule type" value="Genomic_DNA"/>
</dbReference>